<protein>
    <submittedName>
        <fullName evidence="1">Uncharacterized protein</fullName>
    </submittedName>
</protein>
<organism evidence="1 2">
    <name type="scientific">Solanum bulbocastanum</name>
    <name type="common">Wild potato</name>
    <dbReference type="NCBI Taxonomy" id="147425"/>
    <lineage>
        <taxon>Eukaryota</taxon>
        <taxon>Viridiplantae</taxon>
        <taxon>Streptophyta</taxon>
        <taxon>Embryophyta</taxon>
        <taxon>Tracheophyta</taxon>
        <taxon>Spermatophyta</taxon>
        <taxon>Magnoliopsida</taxon>
        <taxon>eudicotyledons</taxon>
        <taxon>Gunneridae</taxon>
        <taxon>Pentapetalae</taxon>
        <taxon>asterids</taxon>
        <taxon>lamiids</taxon>
        <taxon>Solanales</taxon>
        <taxon>Solanaceae</taxon>
        <taxon>Solanoideae</taxon>
        <taxon>Solaneae</taxon>
        <taxon>Solanum</taxon>
    </lineage>
</organism>
<dbReference type="Proteomes" id="UP001371456">
    <property type="component" value="Unassembled WGS sequence"/>
</dbReference>
<sequence length="15" mass="1681">MAKSSAKKEVRVLSF</sequence>
<gene>
    <name evidence="1" type="ORF">RDI58_022480</name>
</gene>
<name>A0AAN8Y654_SOLBU</name>
<evidence type="ECO:0000313" key="1">
    <source>
        <dbReference type="EMBL" id="KAK6780296.1"/>
    </source>
</evidence>
<keyword evidence="2" id="KW-1185">Reference proteome</keyword>
<evidence type="ECO:0000313" key="2">
    <source>
        <dbReference type="Proteomes" id="UP001371456"/>
    </source>
</evidence>
<proteinExistence type="predicted"/>
<dbReference type="EMBL" id="JBANQN010000009">
    <property type="protein sequence ID" value="KAK6780296.1"/>
    <property type="molecule type" value="Genomic_DNA"/>
</dbReference>
<reference evidence="1 2" key="1">
    <citation type="submission" date="2024-02" db="EMBL/GenBank/DDBJ databases">
        <title>de novo genome assembly of Solanum bulbocastanum strain 11H21.</title>
        <authorList>
            <person name="Hosaka A.J."/>
        </authorList>
    </citation>
    <scope>NUCLEOTIDE SEQUENCE [LARGE SCALE GENOMIC DNA]</scope>
    <source>
        <tissue evidence="1">Young leaves</tissue>
    </source>
</reference>
<accession>A0AAN8Y654</accession>
<comment type="caution">
    <text evidence="1">The sequence shown here is derived from an EMBL/GenBank/DDBJ whole genome shotgun (WGS) entry which is preliminary data.</text>
</comment>